<proteinExistence type="predicted"/>
<name>F7W2W1_SORMK</name>
<dbReference type="PROSITE" id="PS50011">
    <property type="entry name" value="PROTEIN_KINASE_DOM"/>
    <property type="match status" value="1"/>
</dbReference>
<keyword evidence="3" id="KW-1185">Reference proteome</keyword>
<dbReference type="OrthoDB" id="10252171at2759"/>
<dbReference type="Pfam" id="PF00069">
    <property type="entry name" value="Pkinase"/>
    <property type="match status" value="1"/>
</dbReference>
<accession>F7W2W1</accession>
<comment type="caution">
    <text evidence="2">The sequence shown here is derived from an EMBL/GenBank/DDBJ whole genome shotgun (WGS) entry which is preliminary data.</text>
</comment>
<protein>
    <submittedName>
        <fullName evidence="2">WGS project CABT00000000 data, contig 2.23</fullName>
    </submittedName>
</protein>
<dbReference type="AlphaFoldDB" id="F7W2W1"/>
<dbReference type="EMBL" id="CABT02000023">
    <property type="protein sequence ID" value="CCC11962.1"/>
    <property type="molecule type" value="Genomic_DNA"/>
</dbReference>
<dbReference type="InParanoid" id="F7W2W1"/>
<dbReference type="Proteomes" id="UP000001881">
    <property type="component" value="Unassembled WGS sequence"/>
</dbReference>
<dbReference type="GO" id="GO:0005524">
    <property type="term" value="F:ATP binding"/>
    <property type="evidence" value="ECO:0007669"/>
    <property type="project" value="InterPro"/>
</dbReference>
<dbReference type="VEuPathDB" id="FungiDB:SMAC_02184"/>
<feature type="domain" description="Protein kinase" evidence="1">
    <location>
        <begin position="1"/>
        <end position="145"/>
    </location>
</feature>
<dbReference type="HOGENOM" id="CLU_1788010_0_0_1"/>
<dbReference type="InterPro" id="IPR000719">
    <property type="entry name" value="Prot_kinase_dom"/>
</dbReference>
<dbReference type="InterPro" id="IPR011009">
    <property type="entry name" value="Kinase-like_dom_sf"/>
</dbReference>
<reference evidence="2 3" key="1">
    <citation type="journal article" date="2010" name="PLoS Genet.">
        <title>De novo assembly of a 40 Mb eukaryotic genome from short sequence reads: Sordaria macrospora, a model organism for fungal morphogenesis.</title>
        <authorList>
            <person name="Nowrousian M."/>
            <person name="Stajich J."/>
            <person name="Chu M."/>
            <person name="Engh I."/>
            <person name="Espagne E."/>
            <person name="Halliday K."/>
            <person name="Kamerewerd J."/>
            <person name="Kempken F."/>
            <person name="Knab B."/>
            <person name="Kuo H.C."/>
            <person name="Osiewacz H.D."/>
            <person name="Poeggeler S."/>
            <person name="Read N."/>
            <person name="Seiler S."/>
            <person name="Smith K."/>
            <person name="Zickler D."/>
            <person name="Kueck U."/>
            <person name="Freitag M."/>
        </authorList>
    </citation>
    <scope>NUCLEOTIDE SEQUENCE [LARGE SCALE GENOMIC DNA]</scope>
    <source>
        <strain evidence="3">ATCC MYA-333 / DSM 997 / K(L3346) / K-hell</strain>
        <tissue evidence="2">Mycelium</tissue>
    </source>
</reference>
<organism evidence="2 3">
    <name type="scientific">Sordaria macrospora (strain ATCC MYA-333 / DSM 997 / K(L3346) / K-hell)</name>
    <dbReference type="NCBI Taxonomy" id="771870"/>
    <lineage>
        <taxon>Eukaryota</taxon>
        <taxon>Fungi</taxon>
        <taxon>Dikarya</taxon>
        <taxon>Ascomycota</taxon>
        <taxon>Pezizomycotina</taxon>
        <taxon>Sordariomycetes</taxon>
        <taxon>Sordariomycetidae</taxon>
        <taxon>Sordariales</taxon>
        <taxon>Sordariaceae</taxon>
        <taxon>Sordaria</taxon>
    </lineage>
</organism>
<evidence type="ECO:0000259" key="1">
    <source>
        <dbReference type="PROSITE" id="PS50011"/>
    </source>
</evidence>
<sequence>MIVDAMTPPSSNFRPLLQTVSTHQHRKLFAQLVNWYEDPECSLLTMEHVEHGNLQRYIEIGAKFPDRQAPLITGQIASALQYMHVKGFVHRNLRPSNILVAVEGPAWSVKLADFGIPANVDDPWPPKNYIRTSGYTALEIVDSLQ</sequence>
<evidence type="ECO:0000313" key="2">
    <source>
        <dbReference type="EMBL" id="CCC11962.1"/>
    </source>
</evidence>
<dbReference type="SUPFAM" id="SSF56112">
    <property type="entry name" value="Protein kinase-like (PK-like)"/>
    <property type="match status" value="1"/>
</dbReference>
<evidence type="ECO:0000313" key="3">
    <source>
        <dbReference type="Proteomes" id="UP000001881"/>
    </source>
</evidence>
<dbReference type="Gene3D" id="1.10.510.10">
    <property type="entry name" value="Transferase(Phosphotransferase) domain 1"/>
    <property type="match status" value="1"/>
</dbReference>
<dbReference type="eggNOG" id="KOG0615">
    <property type="taxonomic scope" value="Eukaryota"/>
</dbReference>
<dbReference type="PANTHER" id="PTHR24347">
    <property type="entry name" value="SERINE/THREONINE-PROTEIN KINASE"/>
    <property type="match status" value="1"/>
</dbReference>
<gene>
    <name evidence="2" type="ORF">SMAC_02184</name>
</gene>
<dbReference type="GO" id="GO:0004672">
    <property type="term" value="F:protein kinase activity"/>
    <property type="evidence" value="ECO:0007669"/>
    <property type="project" value="InterPro"/>
</dbReference>
<dbReference type="STRING" id="771870.F7W2W1"/>